<proteinExistence type="predicted"/>
<gene>
    <name evidence="1" type="ORF">BD626DRAFT_514193</name>
</gene>
<organism evidence="1 2">
    <name type="scientific">Schizophyllum amplum</name>
    <dbReference type="NCBI Taxonomy" id="97359"/>
    <lineage>
        <taxon>Eukaryota</taxon>
        <taxon>Fungi</taxon>
        <taxon>Dikarya</taxon>
        <taxon>Basidiomycota</taxon>
        <taxon>Agaricomycotina</taxon>
        <taxon>Agaricomycetes</taxon>
        <taxon>Agaricomycetidae</taxon>
        <taxon>Agaricales</taxon>
        <taxon>Schizophyllaceae</taxon>
        <taxon>Schizophyllum</taxon>
    </lineage>
</organism>
<dbReference type="EMBL" id="VDMD01000044">
    <property type="protein sequence ID" value="TRM57682.1"/>
    <property type="molecule type" value="Genomic_DNA"/>
</dbReference>
<comment type="caution">
    <text evidence="1">The sequence shown here is derived from an EMBL/GenBank/DDBJ whole genome shotgun (WGS) entry which is preliminary data.</text>
</comment>
<sequence>MRSPMLPHACIRQVIDPSEATAERTMILSSSVGLSDPVQHEFERRLCPLSIHLKRTGTLSDSSTAEHAY</sequence>
<evidence type="ECO:0000313" key="2">
    <source>
        <dbReference type="Proteomes" id="UP000320762"/>
    </source>
</evidence>
<name>A0A550BYP1_9AGAR</name>
<dbReference type="Proteomes" id="UP000320762">
    <property type="component" value="Unassembled WGS sequence"/>
</dbReference>
<evidence type="ECO:0000313" key="1">
    <source>
        <dbReference type="EMBL" id="TRM57682.1"/>
    </source>
</evidence>
<accession>A0A550BYP1</accession>
<keyword evidence="2" id="KW-1185">Reference proteome</keyword>
<protein>
    <submittedName>
        <fullName evidence="1">Uncharacterized protein</fullName>
    </submittedName>
</protein>
<reference evidence="1 2" key="1">
    <citation type="journal article" date="2019" name="New Phytol.">
        <title>Comparative genomics reveals unique wood-decay strategies and fruiting body development in the Schizophyllaceae.</title>
        <authorList>
            <person name="Almasi E."/>
            <person name="Sahu N."/>
            <person name="Krizsan K."/>
            <person name="Balint B."/>
            <person name="Kovacs G.M."/>
            <person name="Kiss B."/>
            <person name="Cseklye J."/>
            <person name="Drula E."/>
            <person name="Henrissat B."/>
            <person name="Nagy I."/>
            <person name="Chovatia M."/>
            <person name="Adam C."/>
            <person name="LaButti K."/>
            <person name="Lipzen A."/>
            <person name="Riley R."/>
            <person name="Grigoriev I.V."/>
            <person name="Nagy L.G."/>
        </authorList>
    </citation>
    <scope>NUCLEOTIDE SEQUENCE [LARGE SCALE GENOMIC DNA]</scope>
    <source>
        <strain evidence="1 2">NL-1724</strain>
    </source>
</reference>
<dbReference type="AlphaFoldDB" id="A0A550BYP1"/>